<accession>A0AA41QFP7</accession>
<reference evidence="1" key="1">
    <citation type="submission" date="2022-01" db="EMBL/GenBank/DDBJ databases">
        <title>Antribacter sp. nov., isolated from Guizhou of China.</title>
        <authorList>
            <person name="Chengliang C."/>
            <person name="Ya Z."/>
        </authorList>
    </citation>
    <scope>NUCLEOTIDE SEQUENCE</scope>
    <source>
        <strain evidence="1">KLBMP 9083</strain>
    </source>
</reference>
<name>A0AA41QFP7_9MICO</name>
<dbReference type="PANTHER" id="PTHR18901">
    <property type="entry name" value="2-DEOXYGLUCOSE-6-PHOSPHATE PHOSPHATASE 2"/>
    <property type="match status" value="1"/>
</dbReference>
<dbReference type="SFLD" id="SFLDG01129">
    <property type="entry name" value="C1.5:_HAD__Beta-PGM__Phosphata"/>
    <property type="match status" value="1"/>
</dbReference>
<dbReference type="InterPro" id="IPR006439">
    <property type="entry name" value="HAD-SF_hydro_IA"/>
</dbReference>
<dbReference type="Pfam" id="PF00702">
    <property type="entry name" value="Hydrolase"/>
    <property type="match status" value="1"/>
</dbReference>
<evidence type="ECO:0000313" key="2">
    <source>
        <dbReference type="Proteomes" id="UP001165405"/>
    </source>
</evidence>
<comment type="caution">
    <text evidence="1">The sequence shown here is derived from an EMBL/GenBank/DDBJ whole genome shotgun (WGS) entry which is preliminary data.</text>
</comment>
<dbReference type="SUPFAM" id="SSF56784">
    <property type="entry name" value="HAD-like"/>
    <property type="match status" value="1"/>
</dbReference>
<dbReference type="Proteomes" id="UP001165405">
    <property type="component" value="Unassembled WGS sequence"/>
</dbReference>
<keyword evidence="2" id="KW-1185">Reference proteome</keyword>
<evidence type="ECO:0000313" key="1">
    <source>
        <dbReference type="EMBL" id="MCF4121254.1"/>
    </source>
</evidence>
<organism evidence="1 2">
    <name type="scientific">Antribacter soli</name>
    <dbReference type="NCBI Taxonomy" id="2910976"/>
    <lineage>
        <taxon>Bacteria</taxon>
        <taxon>Bacillati</taxon>
        <taxon>Actinomycetota</taxon>
        <taxon>Actinomycetes</taxon>
        <taxon>Micrococcales</taxon>
        <taxon>Promicromonosporaceae</taxon>
        <taxon>Antribacter</taxon>
    </lineage>
</organism>
<proteinExistence type="predicted"/>
<dbReference type="Gene3D" id="1.10.150.240">
    <property type="entry name" value="Putative phosphatase, domain 2"/>
    <property type="match status" value="1"/>
</dbReference>
<dbReference type="PANTHER" id="PTHR18901:SF38">
    <property type="entry name" value="PSEUDOURIDINE-5'-PHOSPHATASE"/>
    <property type="match status" value="1"/>
</dbReference>
<dbReference type="InterPro" id="IPR036412">
    <property type="entry name" value="HAD-like_sf"/>
</dbReference>
<protein>
    <submittedName>
        <fullName evidence="1">HAD family phosphatase</fullName>
    </submittedName>
</protein>
<dbReference type="SFLD" id="SFLDS00003">
    <property type="entry name" value="Haloacid_Dehalogenase"/>
    <property type="match status" value="1"/>
</dbReference>
<dbReference type="EMBL" id="JAKGSG010000028">
    <property type="protein sequence ID" value="MCF4121254.1"/>
    <property type="molecule type" value="Genomic_DNA"/>
</dbReference>
<dbReference type="InterPro" id="IPR023214">
    <property type="entry name" value="HAD_sf"/>
</dbReference>
<dbReference type="Gene3D" id="3.40.50.1000">
    <property type="entry name" value="HAD superfamily/HAD-like"/>
    <property type="match status" value="1"/>
</dbReference>
<dbReference type="InterPro" id="IPR023198">
    <property type="entry name" value="PGP-like_dom2"/>
</dbReference>
<dbReference type="CDD" id="cd07505">
    <property type="entry name" value="HAD_BPGM-like"/>
    <property type="match status" value="1"/>
</dbReference>
<gene>
    <name evidence="1" type="ORF">L1785_09690</name>
</gene>
<dbReference type="PRINTS" id="PR00413">
    <property type="entry name" value="HADHALOGNASE"/>
</dbReference>
<sequence length="230" mass="24221">MNGTLPKAVLWDMDGTLVDTEPYWMRAEHELVTLHGGTWTHEDALGVVGQTLLVTGARLQAAGVPMEPAEIVDWLVDRVNAQLREEVPWRPGVLDLLRDLSDAGVPCAIVTMSYRSQAEAVAAGAPEDTFALLVTGDEVTHGKPHPEPYLTAADRLGVAAEDCLAIEDSPVGITSALASGAHVLGVEAVVPVEARPGLSRARSLTQVDVDTLGRLASGEVIDLIGDPAGV</sequence>
<dbReference type="RefSeq" id="WP_236089046.1">
    <property type="nucleotide sequence ID" value="NZ_JAKGSG010000028.1"/>
</dbReference>
<dbReference type="AlphaFoldDB" id="A0AA41QFP7"/>
<dbReference type="NCBIfam" id="TIGR01509">
    <property type="entry name" value="HAD-SF-IA-v3"/>
    <property type="match status" value="1"/>
</dbReference>